<feature type="chain" id="PRO_5045690508" evidence="1">
    <location>
        <begin position="23"/>
        <end position="443"/>
    </location>
</feature>
<dbReference type="PANTHER" id="PTHR43649:SF30">
    <property type="entry name" value="ABC TRANSPORTER SUBSTRATE-BINDING PROTEIN"/>
    <property type="match status" value="1"/>
</dbReference>
<accession>A0ABV5AFK3</accession>
<dbReference type="EMBL" id="JBDXSU010000006">
    <property type="protein sequence ID" value="MFB5190635.1"/>
    <property type="molecule type" value="Genomic_DNA"/>
</dbReference>
<dbReference type="Gene3D" id="3.40.190.10">
    <property type="entry name" value="Periplasmic binding protein-like II"/>
    <property type="match status" value="2"/>
</dbReference>
<name>A0ABV5AFK3_9BACL</name>
<evidence type="ECO:0000313" key="3">
    <source>
        <dbReference type="Proteomes" id="UP001579974"/>
    </source>
</evidence>
<dbReference type="CDD" id="cd13585">
    <property type="entry name" value="PBP2_TMBP_like"/>
    <property type="match status" value="1"/>
</dbReference>
<dbReference type="PANTHER" id="PTHR43649">
    <property type="entry name" value="ARABINOSE-BINDING PROTEIN-RELATED"/>
    <property type="match status" value="1"/>
</dbReference>
<proteinExistence type="predicted"/>
<gene>
    <name evidence="2" type="ORF">KKP3000_004106</name>
</gene>
<dbReference type="InterPro" id="IPR006059">
    <property type="entry name" value="SBP"/>
</dbReference>
<dbReference type="Pfam" id="PF01547">
    <property type="entry name" value="SBP_bac_1"/>
    <property type="match status" value="1"/>
</dbReference>
<evidence type="ECO:0000256" key="1">
    <source>
        <dbReference type="SAM" id="SignalP"/>
    </source>
</evidence>
<dbReference type="InterPro" id="IPR050490">
    <property type="entry name" value="Bact_solute-bd_prot1"/>
</dbReference>
<keyword evidence="3" id="KW-1185">Reference proteome</keyword>
<feature type="signal peptide" evidence="1">
    <location>
        <begin position="1"/>
        <end position="22"/>
    </location>
</feature>
<organism evidence="2 3">
    <name type="scientific">Alicyclobacillus fastidiosus</name>
    <dbReference type="NCBI Taxonomy" id="392011"/>
    <lineage>
        <taxon>Bacteria</taxon>
        <taxon>Bacillati</taxon>
        <taxon>Bacillota</taxon>
        <taxon>Bacilli</taxon>
        <taxon>Bacillales</taxon>
        <taxon>Alicyclobacillaceae</taxon>
        <taxon>Alicyclobacillus</taxon>
    </lineage>
</organism>
<dbReference type="Proteomes" id="UP001579974">
    <property type="component" value="Unassembled WGS sequence"/>
</dbReference>
<comment type="caution">
    <text evidence="2">The sequence shown here is derived from an EMBL/GenBank/DDBJ whole genome shotgun (WGS) entry which is preliminary data.</text>
</comment>
<sequence>MIHQKAMIKLAVLGLSISTLVAGCGTSGQGSGGNANSSGGSSGKSSSGVENITFWDMEWGGPAYIKEAQTLVNQFNSENPSIHVTYQSIPWNNWYQTFATALASGTGPDVSSGAGYQPFQFADSGNILDLSPIISDWKKSGVIDQYSSDAIKAEQYKGMQVAIPWNLDVRMLFYNKSLFAKHNLQPPKTWDDLYKDAVALTGNGTYGLGIATGNNALQTLMYFILDNGGGLFTKDGKLNFVGNPKNTQALDFLAKLSAAKAIDPAGPGWTNTSQQPSAFEKGEIAMMVGGPSSLSGMPPSEQKNVGVVPLLTSPNGSKGTIYWINGLMAYKQSKYPQADYKFLEWWSANMGKLLQTGNLLPANKQMQASSFYQSNDIYKEALQDYIPFAKTTGAYDTSLFPQLNAIEGNNALSDLVTKITQNAPVGPAEQQANSALEGIMNGN</sequence>
<evidence type="ECO:0000313" key="2">
    <source>
        <dbReference type="EMBL" id="MFB5190635.1"/>
    </source>
</evidence>
<dbReference type="SUPFAM" id="SSF53850">
    <property type="entry name" value="Periplasmic binding protein-like II"/>
    <property type="match status" value="1"/>
</dbReference>
<reference evidence="2 3" key="1">
    <citation type="journal article" date="2024" name="Int. J. Mol. Sci.">
        <title>Exploration of Alicyclobacillus spp. Genome in Search of Antibiotic Resistance.</title>
        <authorList>
            <person name="Bucka-Kolendo J."/>
            <person name="Kiousi D.E."/>
            <person name="Dekowska A."/>
            <person name="Mikolajczuk-Szczyrba A."/>
            <person name="Karadedos D.M."/>
            <person name="Michael P."/>
            <person name="Galanis A."/>
            <person name="Sokolowska B."/>
        </authorList>
    </citation>
    <scope>NUCLEOTIDE SEQUENCE [LARGE SCALE GENOMIC DNA]</scope>
    <source>
        <strain evidence="2 3">KKP 3000</strain>
    </source>
</reference>
<dbReference type="PROSITE" id="PS51257">
    <property type="entry name" value="PROKAR_LIPOPROTEIN"/>
    <property type="match status" value="1"/>
</dbReference>
<protein>
    <submittedName>
        <fullName evidence="2">Sugar ABC transporter substrate-binding protein</fullName>
    </submittedName>
</protein>
<dbReference type="RefSeq" id="WP_275474751.1">
    <property type="nucleotide sequence ID" value="NZ_CP162940.1"/>
</dbReference>
<keyword evidence="1" id="KW-0732">Signal</keyword>